<dbReference type="EMBL" id="JBEXAE010000002">
    <property type="protein sequence ID" value="MET6990062.1"/>
    <property type="molecule type" value="Genomic_DNA"/>
</dbReference>
<dbReference type="PANTHER" id="PTHR30146:SF109">
    <property type="entry name" value="HTH-TYPE TRANSCRIPTIONAL REGULATOR GALS"/>
    <property type="match status" value="1"/>
</dbReference>
<evidence type="ECO:0000256" key="3">
    <source>
        <dbReference type="ARBA" id="ARBA00023163"/>
    </source>
</evidence>
<dbReference type="PROSITE" id="PS50932">
    <property type="entry name" value="HTH_LACI_2"/>
    <property type="match status" value="1"/>
</dbReference>
<dbReference type="GO" id="GO:0003677">
    <property type="term" value="F:DNA binding"/>
    <property type="evidence" value="ECO:0007669"/>
    <property type="project" value="UniProtKB-KW"/>
</dbReference>
<organism evidence="5 6">
    <name type="scientific">Sediminicola arcticus</name>
    <dbReference type="NCBI Taxonomy" id="1574308"/>
    <lineage>
        <taxon>Bacteria</taxon>
        <taxon>Pseudomonadati</taxon>
        <taxon>Bacteroidota</taxon>
        <taxon>Flavobacteriia</taxon>
        <taxon>Flavobacteriales</taxon>
        <taxon>Flavobacteriaceae</taxon>
        <taxon>Sediminicola</taxon>
    </lineage>
</organism>
<dbReference type="SMART" id="SM00354">
    <property type="entry name" value="HTH_LACI"/>
    <property type="match status" value="1"/>
</dbReference>
<dbReference type="CDD" id="cd06267">
    <property type="entry name" value="PBP1_LacI_sugar_binding-like"/>
    <property type="match status" value="1"/>
</dbReference>
<feature type="domain" description="HTH lacI-type" evidence="4">
    <location>
        <begin position="4"/>
        <end position="58"/>
    </location>
</feature>
<dbReference type="PANTHER" id="PTHR30146">
    <property type="entry name" value="LACI-RELATED TRANSCRIPTIONAL REPRESSOR"/>
    <property type="match status" value="1"/>
</dbReference>
<dbReference type="Gene3D" id="1.10.260.40">
    <property type="entry name" value="lambda repressor-like DNA-binding domains"/>
    <property type="match status" value="1"/>
</dbReference>
<keyword evidence="3" id="KW-0804">Transcription</keyword>
<dbReference type="Pfam" id="PF13407">
    <property type="entry name" value="Peripla_BP_4"/>
    <property type="match status" value="1"/>
</dbReference>
<dbReference type="Gene3D" id="3.40.50.2300">
    <property type="match status" value="2"/>
</dbReference>
<dbReference type="InterPro" id="IPR010982">
    <property type="entry name" value="Lambda_DNA-bd_dom_sf"/>
</dbReference>
<comment type="caution">
    <text evidence="5">The sequence shown here is derived from an EMBL/GenBank/DDBJ whole genome shotgun (WGS) entry which is preliminary data.</text>
</comment>
<dbReference type="RefSeq" id="WP_354614452.1">
    <property type="nucleotide sequence ID" value="NZ_JBEXAE010000002.1"/>
</dbReference>
<dbReference type="InterPro" id="IPR028082">
    <property type="entry name" value="Peripla_BP_I"/>
</dbReference>
<reference evidence="5 6" key="1">
    <citation type="submission" date="2024-07" db="EMBL/GenBank/DDBJ databases">
        <title>The genome sequence of type strain Sediminicola arcticus GDMCC 1.2805.</title>
        <authorList>
            <person name="Liu Y."/>
        </authorList>
    </citation>
    <scope>NUCLEOTIDE SEQUENCE [LARGE SCALE GENOMIC DNA]</scope>
    <source>
        <strain evidence="5 6">GDMCC 1.2805</strain>
    </source>
</reference>
<evidence type="ECO:0000313" key="5">
    <source>
        <dbReference type="EMBL" id="MET6990062.1"/>
    </source>
</evidence>
<name>A0ABV2STP0_9FLAO</name>
<evidence type="ECO:0000259" key="4">
    <source>
        <dbReference type="PROSITE" id="PS50932"/>
    </source>
</evidence>
<protein>
    <submittedName>
        <fullName evidence="5">LacI family DNA-binding transcriptional regulator</fullName>
    </submittedName>
</protein>
<keyword evidence="6" id="KW-1185">Reference proteome</keyword>
<sequence length="332" mass="37557">MKNLTLKDLSKILNLSPSTVSKALNNSPEISDITKKRVKEVALEYKYRPNSLGLSLKKGRTKTIGVIIPSVLDRFSAKLFIGIEKVAHIYGYNAILCTSNYSVQREDENLNFLSDKGIDGIIISLTDETIVQEKYEHITRVINSGMPVVLTNKVPNELNAHKVSIDFYKEAYNSIKNIKLSKNDKVLIVDSFSDAIYFDKRKKGILDALNTEHQFKDVELLKSNGEETFVKDVVSKIKMKRINVLIISNQYLLETIIDDMEVRKDLETGHVCVYGYSNQKSSFENIKGVTAISQRGKFLGEQSAQLLISQLEGNVEDTLKAIRIDSIQKRLY</sequence>
<dbReference type="SUPFAM" id="SSF53822">
    <property type="entry name" value="Periplasmic binding protein-like I"/>
    <property type="match status" value="1"/>
</dbReference>
<gene>
    <name evidence="5" type="ORF">ABXZ36_05330</name>
</gene>
<dbReference type="Pfam" id="PF00356">
    <property type="entry name" value="LacI"/>
    <property type="match status" value="1"/>
</dbReference>
<accession>A0ABV2STP0</accession>
<dbReference type="Proteomes" id="UP001549799">
    <property type="component" value="Unassembled WGS sequence"/>
</dbReference>
<dbReference type="CDD" id="cd01392">
    <property type="entry name" value="HTH_LacI"/>
    <property type="match status" value="1"/>
</dbReference>
<evidence type="ECO:0000256" key="1">
    <source>
        <dbReference type="ARBA" id="ARBA00023015"/>
    </source>
</evidence>
<keyword evidence="2 5" id="KW-0238">DNA-binding</keyword>
<dbReference type="InterPro" id="IPR025997">
    <property type="entry name" value="SBP_2_dom"/>
</dbReference>
<evidence type="ECO:0000256" key="2">
    <source>
        <dbReference type="ARBA" id="ARBA00023125"/>
    </source>
</evidence>
<dbReference type="SUPFAM" id="SSF47413">
    <property type="entry name" value="lambda repressor-like DNA-binding domains"/>
    <property type="match status" value="1"/>
</dbReference>
<dbReference type="InterPro" id="IPR000843">
    <property type="entry name" value="HTH_LacI"/>
</dbReference>
<keyword evidence="1" id="KW-0805">Transcription regulation</keyword>
<evidence type="ECO:0000313" key="6">
    <source>
        <dbReference type="Proteomes" id="UP001549799"/>
    </source>
</evidence>
<proteinExistence type="predicted"/>